<protein>
    <submittedName>
        <fullName evidence="2">Uncharacterized protein</fullName>
    </submittedName>
</protein>
<organism evidence="2">
    <name type="scientific">Arundo donax</name>
    <name type="common">Giant reed</name>
    <name type="synonym">Donax arundinaceus</name>
    <dbReference type="NCBI Taxonomy" id="35708"/>
    <lineage>
        <taxon>Eukaryota</taxon>
        <taxon>Viridiplantae</taxon>
        <taxon>Streptophyta</taxon>
        <taxon>Embryophyta</taxon>
        <taxon>Tracheophyta</taxon>
        <taxon>Spermatophyta</taxon>
        <taxon>Magnoliopsida</taxon>
        <taxon>Liliopsida</taxon>
        <taxon>Poales</taxon>
        <taxon>Poaceae</taxon>
        <taxon>PACMAD clade</taxon>
        <taxon>Arundinoideae</taxon>
        <taxon>Arundineae</taxon>
        <taxon>Arundo</taxon>
    </lineage>
</organism>
<sequence>MHRVEPLQQPSLTAPSPSPATPSGPHTEEHHQAPSRILPFSQFLKIDKRIKLLIYGAATRHCGCLLHNSQLGYSR</sequence>
<proteinExistence type="predicted"/>
<feature type="region of interest" description="Disordered" evidence="1">
    <location>
        <begin position="1"/>
        <end position="34"/>
    </location>
</feature>
<evidence type="ECO:0000256" key="1">
    <source>
        <dbReference type="SAM" id="MobiDB-lite"/>
    </source>
</evidence>
<reference evidence="2" key="1">
    <citation type="submission" date="2014-09" db="EMBL/GenBank/DDBJ databases">
        <authorList>
            <person name="Magalhaes I.L.F."/>
            <person name="Oliveira U."/>
            <person name="Santos F.R."/>
            <person name="Vidigal T.H.D.A."/>
            <person name="Brescovit A.D."/>
            <person name="Santos A.J."/>
        </authorList>
    </citation>
    <scope>NUCLEOTIDE SEQUENCE</scope>
    <source>
        <tissue evidence="2">Shoot tissue taken approximately 20 cm above the soil surface</tissue>
    </source>
</reference>
<dbReference type="AlphaFoldDB" id="A0A0A9HPC2"/>
<dbReference type="EMBL" id="GBRH01163133">
    <property type="protein sequence ID" value="JAE34763.1"/>
    <property type="molecule type" value="Transcribed_RNA"/>
</dbReference>
<name>A0A0A9HPC2_ARUDO</name>
<reference evidence="2" key="2">
    <citation type="journal article" date="2015" name="Data Brief">
        <title>Shoot transcriptome of the giant reed, Arundo donax.</title>
        <authorList>
            <person name="Barrero R.A."/>
            <person name="Guerrero F.D."/>
            <person name="Moolhuijzen P."/>
            <person name="Goolsby J.A."/>
            <person name="Tidwell J."/>
            <person name="Bellgard S.E."/>
            <person name="Bellgard M.I."/>
        </authorList>
    </citation>
    <scope>NUCLEOTIDE SEQUENCE</scope>
    <source>
        <tissue evidence="2">Shoot tissue taken approximately 20 cm above the soil surface</tissue>
    </source>
</reference>
<accession>A0A0A9HPC2</accession>
<feature type="compositionally biased region" description="Low complexity" evidence="1">
    <location>
        <begin position="1"/>
        <end position="15"/>
    </location>
</feature>
<evidence type="ECO:0000313" key="2">
    <source>
        <dbReference type="EMBL" id="JAE34763.1"/>
    </source>
</evidence>